<evidence type="ECO:0000313" key="2">
    <source>
        <dbReference type="Proteomes" id="UP001234989"/>
    </source>
</evidence>
<reference evidence="1" key="1">
    <citation type="submission" date="2023-08" db="EMBL/GenBank/DDBJ databases">
        <title>A de novo genome assembly of Solanum verrucosum Schlechtendal, a Mexican diploid species geographically isolated from the other diploid A-genome species in potato relatives.</title>
        <authorList>
            <person name="Hosaka K."/>
        </authorList>
    </citation>
    <scope>NUCLEOTIDE SEQUENCE</scope>
    <source>
        <tissue evidence="1">Young leaves</tissue>
    </source>
</reference>
<dbReference type="AlphaFoldDB" id="A0AAF0PQT1"/>
<accession>A0AAF0PQT1</accession>
<proteinExistence type="predicted"/>
<keyword evidence="2" id="KW-1185">Reference proteome</keyword>
<sequence length="138" mass="15663">MANMFRANQAARAIYKPKGLIVYDCHPKGCEEEESSNTKIANYLGRIHAQIFDSLGVSIALAKSTMTRATQKWVHSNNKYGNKRKNSWDEHVVEEYEKEQPHILANQLEGCYILKDSLALLTSLQGQSMRIDHLLVLS</sequence>
<evidence type="ECO:0000313" key="1">
    <source>
        <dbReference type="EMBL" id="WMV08165.1"/>
    </source>
</evidence>
<protein>
    <submittedName>
        <fullName evidence="1">Uncharacterized protein</fullName>
    </submittedName>
</protein>
<gene>
    <name evidence="1" type="ORF">MTR67_001550</name>
</gene>
<organism evidence="1 2">
    <name type="scientific">Solanum verrucosum</name>
    <dbReference type="NCBI Taxonomy" id="315347"/>
    <lineage>
        <taxon>Eukaryota</taxon>
        <taxon>Viridiplantae</taxon>
        <taxon>Streptophyta</taxon>
        <taxon>Embryophyta</taxon>
        <taxon>Tracheophyta</taxon>
        <taxon>Spermatophyta</taxon>
        <taxon>Magnoliopsida</taxon>
        <taxon>eudicotyledons</taxon>
        <taxon>Gunneridae</taxon>
        <taxon>Pentapetalae</taxon>
        <taxon>asterids</taxon>
        <taxon>lamiids</taxon>
        <taxon>Solanales</taxon>
        <taxon>Solanaceae</taxon>
        <taxon>Solanoideae</taxon>
        <taxon>Solaneae</taxon>
        <taxon>Solanum</taxon>
    </lineage>
</organism>
<dbReference type="Proteomes" id="UP001234989">
    <property type="component" value="Chromosome 1"/>
</dbReference>
<dbReference type="EMBL" id="CP133612">
    <property type="protein sequence ID" value="WMV08165.1"/>
    <property type="molecule type" value="Genomic_DNA"/>
</dbReference>
<name>A0AAF0PQT1_SOLVR</name>